<dbReference type="InterPro" id="IPR050523">
    <property type="entry name" value="AKR_Detox_Biosynth"/>
</dbReference>
<dbReference type="Gene3D" id="3.20.20.100">
    <property type="entry name" value="NADP-dependent oxidoreductase domain"/>
    <property type="match status" value="1"/>
</dbReference>
<protein>
    <submittedName>
        <fullName evidence="4">Aldo/keto reductase</fullName>
    </submittedName>
</protein>
<proteinExistence type="inferred from homology"/>
<gene>
    <name evidence="4" type="ORF">BD311DRAFT_767406</name>
</gene>
<keyword evidence="1" id="KW-0521">NADP</keyword>
<organism evidence="4">
    <name type="scientific">Dichomitus squalens</name>
    <dbReference type="NCBI Taxonomy" id="114155"/>
    <lineage>
        <taxon>Eukaryota</taxon>
        <taxon>Fungi</taxon>
        <taxon>Dikarya</taxon>
        <taxon>Basidiomycota</taxon>
        <taxon>Agaricomycotina</taxon>
        <taxon>Agaricomycetes</taxon>
        <taxon>Polyporales</taxon>
        <taxon>Polyporaceae</taxon>
        <taxon>Dichomitus</taxon>
    </lineage>
</organism>
<evidence type="ECO:0000313" key="4">
    <source>
        <dbReference type="EMBL" id="TBU23971.1"/>
    </source>
</evidence>
<evidence type="ECO:0000256" key="2">
    <source>
        <dbReference type="ARBA" id="ARBA00038157"/>
    </source>
</evidence>
<dbReference type="PANTHER" id="PTHR43364">
    <property type="entry name" value="NADH-SPECIFIC METHYLGLYOXAL REDUCTASE-RELATED"/>
    <property type="match status" value="1"/>
</dbReference>
<dbReference type="EMBL" id="ML143490">
    <property type="protein sequence ID" value="TBU23971.1"/>
    <property type="molecule type" value="Genomic_DNA"/>
</dbReference>
<dbReference type="Pfam" id="PF00248">
    <property type="entry name" value="Aldo_ket_red"/>
    <property type="match status" value="1"/>
</dbReference>
<dbReference type="Proteomes" id="UP000292957">
    <property type="component" value="Unassembled WGS sequence"/>
</dbReference>
<sequence>MSFFFAPAPEPATRLGYYRKLAPRAAVHVSPLCLGGMSIGDKWAAFGMGSMDKESSFRLLDAFFDAGGNFIDTANNYQDGSSEEFIGEWAERRGVRDQLVIATKFTHNWHRGDDSIVQKVNFMGNNIKSLTLSVEASLKKLRTTYIDILYVHLWDNEADVEEIMDGLHNLVVSGKVLYLGVSNMPAWMVVKSNEYARHNGKTPFVVYQARWSVLDRDIEREILSMCRHEGLAIAPFAVLAGGHIRTDEEEERRRESGEGGRTLLGQKWERTPTERAVCQALEKVAKEVGAQHITAVAIAYVMQKAPYVFPIIGGRKIEQLHANLEALSIHLTDKHIKAIEAAAPLPLGYPWTVTGAYGTLPWFYSSLAKVEHQPILAPLKPTRNN</sequence>
<dbReference type="OrthoDB" id="48988at2759"/>
<comment type="similarity">
    <text evidence="2">Belongs to the aldo/keto reductase family. Aldo/keto reductase 2 subfamily.</text>
</comment>
<accession>A0A4Q9ME18</accession>
<name>A0A4Q9ME18_9APHY</name>
<evidence type="ECO:0000259" key="3">
    <source>
        <dbReference type="Pfam" id="PF00248"/>
    </source>
</evidence>
<reference evidence="4" key="1">
    <citation type="submission" date="2019-01" db="EMBL/GenBank/DDBJ databases">
        <title>Draft genome sequences of three monokaryotic isolates of the white-rot basidiomycete fungus Dichomitus squalens.</title>
        <authorList>
            <consortium name="DOE Joint Genome Institute"/>
            <person name="Lopez S.C."/>
            <person name="Andreopoulos B."/>
            <person name="Pangilinan J."/>
            <person name="Lipzen A."/>
            <person name="Riley R."/>
            <person name="Ahrendt S."/>
            <person name="Ng V."/>
            <person name="Barry K."/>
            <person name="Daum C."/>
            <person name="Grigoriev I.V."/>
            <person name="Hilden K.S."/>
            <person name="Makela M.R."/>
            <person name="de Vries R.P."/>
        </authorList>
    </citation>
    <scope>NUCLEOTIDE SEQUENCE [LARGE SCALE GENOMIC DNA]</scope>
    <source>
        <strain evidence="4">OM18370.1</strain>
    </source>
</reference>
<dbReference type="InterPro" id="IPR023210">
    <property type="entry name" value="NADP_OxRdtase_dom"/>
</dbReference>
<dbReference type="SUPFAM" id="SSF51430">
    <property type="entry name" value="NAD(P)-linked oxidoreductase"/>
    <property type="match status" value="1"/>
</dbReference>
<dbReference type="InterPro" id="IPR036812">
    <property type="entry name" value="NAD(P)_OxRdtase_dom_sf"/>
</dbReference>
<dbReference type="PANTHER" id="PTHR43364:SF7">
    <property type="entry name" value="NADP-DEPENDENT OXIDOREDUCTASE DOMAIN-CONTAINING PROTEIN-RELATED"/>
    <property type="match status" value="1"/>
</dbReference>
<feature type="domain" description="NADP-dependent oxidoreductase" evidence="3">
    <location>
        <begin position="31"/>
        <end position="342"/>
    </location>
</feature>
<evidence type="ECO:0000256" key="1">
    <source>
        <dbReference type="ARBA" id="ARBA00022857"/>
    </source>
</evidence>
<dbReference type="AlphaFoldDB" id="A0A4Q9ME18"/>